<dbReference type="GO" id="GO:0015031">
    <property type="term" value="P:protein transport"/>
    <property type="evidence" value="ECO:0007669"/>
    <property type="project" value="UniProtKB-KW"/>
</dbReference>
<evidence type="ECO:0000256" key="4">
    <source>
        <dbReference type="ARBA" id="ARBA00022927"/>
    </source>
</evidence>
<gene>
    <name evidence="11" type="ORF">OFUS_LOCUS13066</name>
</gene>
<dbReference type="AlphaFoldDB" id="A0A8S4P1T0"/>
<evidence type="ECO:0000256" key="6">
    <source>
        <dbReference type="ARBA" id="ARBA00023136"/>
    </source>
</evidence>
<dbReference type="EMBL" id="CAIIXF020000006">
    <property type="protein sequence ID" value="CAH1787341.1"/>
    <property type="molecule type" value="Genomic_DNA"/>
</dbReference>
<keyword evidence="5 9" id="KW-1133">Transmembrane helix</keyword>
<dbReference type="Gene3D" id="1.20.5.110">
    <property type="match status" value="1"/>
</dbReference>
<dbReference type="GO" id="GO:0016192">
    <property type="term" value="P:vesicle-mediated transport"/>
    <property type="evidence" value="ECO:0007669"/>
    <property type="project" value="InterPro"/>
</dbReference>
<dbReference type="PROSITE" id="PS00417">
    <property type="entry name" value="SYNAPTOBREVIN"/>
    <property type="match status" value="1"/>
</dbReference>
<dbReference type="InterPro" id="IPR001388">
    <property type="entry name" value="Synaptobrevin-like"/>
</dbReference>
<evidence type="ECO:0000256" key="7">
    <source>
        <dbReference type="ARBA" id="ARBA00046280"/>
    </source>
</evidence>
<dbReference type="OrthoDB" id="190375at2759"/>
<accession>A0A8S4P1T0</accession>
<feature type="domain" description="V-SNARE coiled-coil homology" evidence="10">
    <location>
        <begin position="57"/>
        <end position="117"/>
    </location>
</feature>
<dbReference type="GO" id="GO:0090161">
    <property type="term" value="P:Golgi ribbon formation"/>
    <property type="evidence" value="ECO:0007669"/>
    <property type="project" value="InterPro"/>
</dbReference>
<dbReference type="InterPro" id="IPR042855">
    <property type="entry name" value="V_SNARE_CC"/>
</dbReference>
<sequence length="149" mass="17141">MPPKFKRHLESGDYNRARNSEKKYAFSSSLLDAGSEDEEDFFLTGPNARPRELGDSKIARVQGQVHDVIDVMKDNIGKVMDRGERLEDLQDKSDDLSSNANMFRSRATDLRRNMWWKECKMRILLAVVVVVILLIIIIPIIIHSQKKDP</sequence>
<dbReference type="Pfam" id="PF00957">
    <property type="entry name" value="Synaptobrevin"/>
    <property type="match status" value="1"/>
</dbReference>
<keyword evidence="12" id="KW-1185">Reference proteome</keyword>
<dbReference type="Proteomes" id="UP000749559">
    <property type="component" value="Unassembled WGS sequence"/>
</dbReference>
<dbReference type="GO" id="GO:0016020">
    <property type="term" value="C:membrane"/>
    <property type="evidence" value="ECO:0007669"/>
    <property type="project" value="InterPro"/>
</dbReference>
<dbReference type="PRINTS" id="PR00219">
    <property type="entry name" value="SYNAPTOBREVN"/>
</dbReference>
<comment type="caution">
    <text evidence="11">The sequence shown here is derived from an EMBL/GenBank/DDBJ whole genome shotgun (WGS) entry which is preliminary data.</text>
</comment>
<comment type="subcellular location">
    <subcellularLocation>
        <location evidence="7">Endomembrane system</location>
        <topology evidence="7">Single-pass type IV membrane protein</topology>
    </subcellularLocation>
</comment>
<dbReference type="CDD" id="cd15869">
    <property type="entry name" value="R-SNARE_VAMP4"/>
    <property type="match status" value="1"/>
</dbReference>
<dbReference type="SUPFAM" id="SSF58038">
    <property type="entry name" value="SNARE fusion complex"/>
    <property type="match status" value="1"/>
</dbReference>
<evidence type="ECO:0000256" key="2">
    <source>
        <dbReference type="ARBA" id="ARBA00022448"/>
    </source>
</evidence>
<evidence type="ECO:0000256" key="9">
    <source>
        <dbReference type="SAM" id="Phobius"/>
    </source>
</evidence>
<dbReference type="GO" id="GO:0005737">
    <property type="term" value="C:cytoplasm"/>
    <property type="evidence" value="ECO:0007669"/>
    <property type="project" value="UniProtKB-ARBA"/>
</dbReference>
<dbReference type="FunFam" id="1.20.5.110:FF:000004">
    <property type="entry name" value="Vesicle-associated membrane protein 7"/>
    <property type="match status" value="1"/>
</dbReference>
<feature type="transmembrane region" description="Helical" evidence="9">
    <location>
        <begin position="121"/>
        <end position="142"/>
    </location>
</feature>
<evidence type="ECO:0000313" key="12">
    <source>
        <dbReference type="Proteomes" id="UP000749559"/>
    </source>
</evidence>
<dbReference type="PROSITE" id="PS50892">
    <property type="entry name" value="V_SNARE"/>
    <property type="match status" value="1"/>
</dbReference>
<comment type="similarity">
    <text evidence="1">Belongs to the synaptobrevin family.</text>
</comment>
<organism evidence="11 12">
    <name type="scientific">Owenia fusiformis</name>
    <name type="common">Polychaete worm</name>
    <dbReference type="NCBI Taxonomy" id="6347"/>
    <lineage>
        <taxon>Eukaryota</taxon>
        <taxon>Metazoa</taxon>
        <taxon>Spiralia</taxon>
        <taxon>Lophotrochozoa</taxon>
        <taxon>Annelida</taxon>
        <taxon>Polychaeta</taxon>
        <taxon>Sedentaria</taxon>
        <taxon>Canalipalpata</taxon>
        <taxon>Sabellida</taxon>
        <taxon>Oweniida</taxon>
        <taxon>Oweniidae</taxon>
        <taxon>Owenia</taxon>
    </lineage>
</organism>
<keyword evidence="6 9" id="KW-0472">Membrane</keyword>
<protein>
    <recommendedName>
        <fullName evidence="10">V-SNARE coiled-coil homology domain-containing protein</fullName>
    </recommendedName>
</protein>
<reference evidence="11" key="1">
    <citation type="submission" date="2022-03" db="EMBL/GenBank/DDBJ databases">
        <authorList>
            <person name="Martin C."/>
        </authorList>
    </citation>
    <scope>NUCLEOTIDE SEQUENCE</scope>
</reference>
<evidence type="ECO:0000313" key="11">
    <source>
        <dbReference type="EMBL" id="CAH1787341.1"/>
    </source>
</evidence>
<dbReference type="InterPro" id="IPR042887">
    <property type="entry name" value="VAMP4"/>
</dbReference>
<evidence type="ECO:0000256" key="8">
    <source>
        <dbReference type="PROSITE-ProRule" id="PRU00290"/>
    </source>
</evidence>
<proteinExistence type="inferred from homology"/>
<name>A0A8S4P1T0_OWEFU</name>
<keyword evidence="2" id="KW-0813">Transport</keyword>
<evidence type="ECO:0000259" key="10">
    <source>
        <dbReference type="PROSITE" id="PS50892"/>
    </source>
</evidence>
<keyword evidence="8" id="KW-0175">Coiled coil</keyword>
<dbReference type="PANTHER" id="PTHR46897:SF1">
    <property type="entry name" value="VESICLE-ASSOCIATED MEMBRANE PROTEIN 4"/>
    <property type="match status" value="1"/>
</dbReference>
<dbReference type="GO" id="GO:0012505">
    <property type="term" value="C:endomembrane system"/>
    <property type="evidence" value="ECO:0007669"/>
    <property type="project" value="UniProtKB-SubCell"/>
</dbReference>
<evidence type="ECO:0000256" key="5">
    <source>
        <dbReference type="ARBA" id="ARBA00022989"/>
    </source>
</evidence>
<evidence type="ECO:0000256" key="3">
    <source>
        <dbReference type="ARBA" id="ARBA00022692"/>
    </source>
</evidence>
<keyword evidence="4" id="KW-0653">Protein transport</keyword>
<dbReference type="PANTHER" id="PTHR46897">
    <property type="entry name" value="VESICLE-ASSOCIATED MEMBRANE PROTEIN 4"/>
    <property type="match status" value="1"/>
</dbReference>
<keyword evidence="3 9" id="KW-0812">Transmembrane</keyword>
<evidence type="ECO:0000256" key="1">
    <source>
        <dbReference type="ARBA" id="ARBA00008025"/>
    </source>
</evidence>